<evidence type="ECO:0000256" key="2">
    <source>
        <dbReference type="ARBA" id="ARBA00022737"/>
    </source>
</evidence>
<gene>
    <name evidence="6" type="ORF">PFISCL1PPCAC_26382</name>
</gene>
<dbReference type="CDD" id="cd00200">
    <property type="entry name" value="WD40"/>
    <property type="match status" value="1"/>
</dbReference>
<dbReference type="PANTHER" id="PTHR19871:SF38">
    <property type="entry name" value="PROTEIN QUI-1"/>
    <property type="match status" value="1"/>
</dbReference>
<dbReference type="Gene3D" id="2.130.10.10">
    <property type="entry name" value="YVTN repeat-like/Quinoprotein amine dehydrogenase"/>
    <property type="match status" value="2"/>
</dbReference>
<feature type="repeat" description="WD" evidence="3">
    <location>
        <begin position="845"/>
        <end position="886"/>
    </location>
</feature>
<dbReference type="EMBL" id="BTSY01000007">
    <property type="protein sequence ID" value="GMT35085.1"/>
    <property type="molecule type" value="Genomic_DNA"/>
</dbReference>
<feature type="domain" description="NWD1/2-like winged helix-turn-helix" evidence="5">
    <location>
        <begin position="539"/>
        <end position="654"/>
    </location>
</feature>
<name>A0AAV5WWU1_9BILA</name>
<comment type="caution">
    <text evidence="6">The sequence shown here is derived from an EMBL/GenBank/DDBJ whole genome shotgun (WGS) entry which is preliminary data.</text>
</comment>
<dbReference type="InterPro" id="IPR052752">
    <property type="entry name" value="NACHT-WD_repeat"/>
</dbReference>
<keyword evidence="1 3" id="KW-0853">WD repeat</keyword>
<dbReference type="InterPro" id="IPR015943">
    <property type="entry name" value="WD40/YVTN_repeat-like_dom_sf"/>
</dbReference>
<feature type="non-terminal residue" evidence="6">
    <location>
        <position position="1"/>
    </location>
</feature>
<evidence type="ECO:0000256" key="3">
    <source>
        <dbReference type="PROSITE-ProRule" id="PRU00221"/>
    </source>
</evidence>
<feature type="repeat" description="WD" evidence="3">
    <location>
        <begin position="803"/>
        <end position="834"/>
    </location>
</feature>
<keyword evidence="2" id="KW-0677">Repeat</keyword>
<feature type="region of interest" description="Disordered" evidence="4">
    <location>
        <begin position="1"/>
        <end position="20"/>
    </location>
</feature>
<evidence type="ECO:0000256" key="1">
    <source>
        <dbReference type="ARBA" id="ARBA00022574"/>
    </source>
</evidence>
<dbReference type="Gene3D" id="3.40.50.300">
    <property type="entry name" value="P-loop containing nucleotide triphosphate hydrolases"/>
    <property type="match status" value="1"/>
</dbReference>
<dbReference type="PROSITE" id="PS50082">
    <property type="entry name" value="WD_REPEATS_2"/>
    <property type="match status" value="3"/>
</dbReference>
<sequence length="1026" mass="114250">VRMFSEKGKTTTVEMDEGNPSTSHISEVRIIFAYNSASEFFVETGLIWTDVIPEIQATACQFGIDVEISDYLISGEANPKLDNSAVELIIKSADDPNTVVVCMVGDIYGDADLPLYLKKEELQQITSALFEKSEDVKLLNEYYVLDHTAQPECYRLSSKRISDDNRQKLLGMIHLGAKEAFEEGVINQANPGRQRNLFYSPLHSLIAAFNSQKDHSRTCTILRRFETLKSPFCESDEKKAKSISDLKNEITANLPNIPFSLPEDGTTFFASKGVEKYKDNFIHQVTERLKEMILPFVSKRPITMSPIDINYEEQRIHMSYAIRKNSDIWVPAKKMESRIEKLLGQPAPGMYLIQGPTECGKTRVLCRLWRDIVKKKSDAIRVIRFVNLTYSCMYAHEIWYQICISICREAGIDSTPLLPHLHLSKLLTTFGELVETITRPIYVFIDDFHSIKMGRLLCPVDKKSRKLPSNMVIFATALNVASLPQIFVTTSTVNLETPSENDILEVLKKRLPPTRKLTSENCGTIKQQLSSEGRSFALGQSLVDELIQDNEKIVANGLIGRLERIEAKHGSVPVSMIGRSLQHSRNGLTRCELFDLMSSDEATMKSIGSAMCFPPQLFDEILASLGSLISCDVIDEKKVYKPSSITFLAVLRLRSCGIGHLLTMYEDTLLQVLHHDIQVLAEQVLLPAIDTIVRDGEQTAAEVIGRLRFTRAENSNFLNKMVEQAMGFVDGYGPNCLLVPLSCWVAPPKMSLVLTFDFKDWKNSRLVLVPTFNHQHILVAGNENAVGEIYMVHIASQFVLSTFRGHTGAVTSICESTEGAFFTSTSVDKTVRIWYRNSDTPSKVLRPHTAKIVCSVLSNSNTFLVTGSADSSAKIIDLESGALLTTFPDHTGTVVSVQLTSNDLFLITGSGDFTVQMWSIQLETVVCRMGGLMAPVTCTAITSNDAFVAVACEDETLRVFGTVSGQELHDMTGHEGKINSLVAAHDDCQLFAASKSRIFCYDIHTGQIVLIWDTEVLSPVTSLQVS</sequence>
<dbReference type="InterPro" id="IPR057588">
    <property type="entry name" value="NWD1/2-like_WH"/>
</dbReference>
<dbReference type="AlphaFoldDB" id="A0AAV5WWU1"/>
<evidence type="ECO:0000259" key="5">
    <source>
        <dbReference type="Pfam" id="PF25469"/>
    </source>
</evidence>
<dbReference type="Pfam" id="PF00400">
    <property type="entry name" value="WD40"/>
    <property type="match status" value="3"/>
</dbReference>
<dbReference type="Pfam" id="PF25469">
    <property type="entry name" value="WHD_NWD1"/>
    <property type="match status" value="1"/>
</dbReference>
<evidence type="ECO:0000313" key="6">
    <source>
        <dbReference type="EMBL" id="GMT35085.1"/>
    </source>
</evidence>
<organism evidence="6 7">
    <name type="scientific">Pristionchus fissidentatus</name>
    <dbReference type="NCBI Taxonomy" id="1538716"/>
    <lineage>
        <taxon>Eukaryota</taxon>
        <taxon>Metazoa</taxon>
        <taxon>Ecdysozoa</taxon>
        <taxon>Nematoda</taxon>
        <taxon>Chromadorea</taxon>
        <taxon>Rhabditida</taxon>
        <taxon>Rhabditina</taxon>
        <taxon>Diplogasteromorpha</taxon>
        <taxon>Diplogasteroidea</taxon>
        <taxon>Neodiplogasteridae</taxon>
        <taxon>Pristionchus</taxon>
    </lineage>
</organism>
<dbReference type="InterPro" id="IPR001680">
    <property type="entry name" value="WD40_rpt"/>
</dbReference>
<dbReference type="PANTHER" id="PTHR19871">
    <property type="entry name" value="BETA TRANSDUCIN-RELATED PROTEIN"/>
    <property type="match status" value="1"/>
</dbReference>
<reference evidence="6" key="1">
    <citation type="submission" date="2023-10" db="EMBL/GenBank/DDBJ databases">
        <title>Genome assembly of Pristionchus species.</title>
        <authorList>
            <person name="Yoshida K."/>
            <person name="Sommer R.J."/>
        </authorList>
    </citation>
    <scope>NUCLEOTIDE SEQUENCE</scope>
    <source>
        <strain evidence="6">RS5133</strain>
    </source>
</reference>
<keyword evidence="7" id="KW-1185">Reference proteome</keyword>
<accession>A0AAV5WWU1</accession>
<dbReference type="InterPro" id="IPR036322">
    <property type="entry name" value="WD40_repeat_dom_sf"/>
</dbReference>
<protein>
    <recommendedName>
        <fullName evidence="5">NWD1/2-like winged helix-turn-helix domain-containing protein</fullName>
    </recommendedName>
</protein>
<dbReference type="PROSITE" id="PS50294">
    <property type="entry name" value="WD_REPEATS_REGION"/>
    <property type="match status" value="2"/>
</dbReference>
<evidence type="ECO:0000256" key="4">
    <source>
        <dbReference type="SAM" id="MobiDB-lite"/>
    </source>
</evidence>
<feature type="repeat" description="WD" evidence="3">
    <location>
        <begin position="887"/>
        <end position="921"/>
    </location>
</feature>
<evidence type="ECO:0000313" key="7">
    <source>
        <dbReference type="Proteomes" id="UP001432322"/>
    </source>
</evidence>
<dbReference type="InterPro" id="IPR027417">
    <property type="entry name" value="P-loop_NTPase"/>
</dbReference>
<dbReference type="SUPFAM" id="SSF50978">
    <property type="entry name" value="WD40 repeat-like"/>
    <property type="match status" value="1"/>
</dbReference>
<feature type="non-terminal residue" evidence="6">
    <location>
        <position position="1026"/>
    </location>
</feature>
<dbReference type="Proteomes" id="UP001432322">
    <property type="component" value="Unassembled WGS sequence"/>
</dbReference>
<dbReference type="SMART" id="SM00320">
    <property type="entry name" value="WD40"/>
    <property type="match status" value="5"/>
</dbReference>
<proteinExistence type="predicted"/>
<dbReference type="SUPFAM" id="SSF52540">
    <property type="entry name" value="P-loop containing nucleoside triphosphate hydrolases"/>
    <property type="match status" value="1"/>
</dbReference>